<comment type="similarity">
    <text evidence="4">Belongs to the Tim17/Tim22/Tim23 family.</text>
</comment>
<keyword evidence="12" id="KW-0811">Translocation</keyword>
<keyword evidence="11 15" id="KW-0560">Oxidoreductase</keyword>
<dbReference type="InterPro" id="IPR029759">
    <property type="entry name" value="GPX_AS"/>
</dbReference>
<dbReference type="STRING" id="6832.A0A553NYR4"/>
<dbReference type="Gene3D" id="3.40.30.10">
    <property type="entry name" value="Glutaredoxin"/>
    <property type="match status" value="1"/>
</dbReference>
<evidence type="ECO:0000256" key="5">
    <source>
        <dbReference type="ARBA" id="ARBA00022448"/>
    </source>
</evidence>
<evidence type="ECO:0000256" key="10">
    <source>
        <dbReference type="ARBA" id="ARBA00022989"/>
    </source>
</evidence>
<gene>
    <name evidence="16" type="ORF">TCAL_12750</name>
</gene>
<evidence type="ECO:0000256" key="9">
    <source>
        <dbReference type="ARBA" id="ARBA00022927"/>
    </source>
</evidence>
<reference evidence="16 17" key="1">
    <citation type="journal article" date="2018" name="Nat. Ecol. Evol.">
        <title>Genomic signatures of mitonuclear coevolution across populations of Tigriopus californicus.</title>
        <authorList>
            <person name="Barreto F.S."/>
            <person name="Watson E.T."/>
            <person name="Lima T.G."/>
            <person name="Willett C.S."/>
            <person name="Edmands S."/>
            <person name="Li W."/>
            <person name="Burton R.S."/>
        </authorList>
    </citation>
    <scope>NUCLEOTIDE SEQUENCE [LARGE SCALE GENOMIC DNA]</scope>
    <source>
        <strain evidence="16 17">San Diego</strain>
    </source>
</reference>
<dbReference type="GO" id="GO:0008320">
    <property type="term" value="F:protein transmembrane transporter activity"/>
    <property type="evidence" value="ECO:0007669"/>
    <property type="project" value="TreeGrafter"/>
</dbReference>
<dbReference type="PROSITE" id="PS00763">
    <property type="entry name" value="GLUTATHIONE_PEROXID_2"/>
    <property type="match status" value="1"/>
</dbReference>
<accession>A0A553NYR4</accession>
<keyword evidence="5" id="KW-0813">Transport</keyword>
<evidence type="ECO:0000256" key="6">
    <source>
        <dbReference type="ARBA" id="ARBA00022559"/>
    </source>
</evidence>
<protein>
    <recommendedName>
        <fullName evidence="15">Glutathione peroxidase</fullName>
    </recommendedName>
</protein>
<evidence type="ECO:0000313" key="16">
    <source>
        <dbReference type="EMBL" id="TRY70570.1"/>
    </source>
</evidence>
<evidence type="ECO:0000256" key="11">
    <source>
        <dbReference type="ARBA" id="ARBA00023002"/>
    </source>
</evidence>
<keyword evidence="8" id="KW-0999">Mitochondrion inner membrane</keyword>
<comment type="function">
    <text evidence="1">Essential component of the TIM23 complex, a complex that mediates the translocation of transit peptide-containing proteins across the mitochondrial inner membrane.</text>
</comment>
<proteinExistence type="inferred from homology"/>
<dbReference type="PRINTS" id="PR01011">
    <property type="entry name" value="GLUTPROXDASE"/>
</dbReference>
<evidence type="ECO:0000256" key="14">
    <source>
        <dbReference type="ARBA" id="ARBA00023136"/>
    </source>
</evidence>
<dbReference type="GO" id="GO:0005744">
    <property type="term" value="C:TIM23 mitochondrial import inner membrane translocase complex"/>
    <property type="evidence" value="ECO:0007669"/>
    <property type="project" value="TreeGrafter"/>
</dbReference>
<dbReference type="EMBL" id="VCGU01000009">
    <property type="protein sequence ID" value="TRY70570.1"/>
    <property type="molecule type" value="Genomic_DNA"/>
</dbReference>
<dbReference type="SUPFAM" id="SSF52833">
    <property type="entry name" value="Thioredoxin-like"/>
    <property type="match status" value="1"/>
</dbReference>
<dbReference type="InterPro" id="IPR036249">
    <property type="entry name" value="Thioredoxin-like_sf"/>
</dbReference>
<dbReference type="Proteomes" id="UP000318571">
    <property type="component" value="Chromosome 9"/>
</dbReference>
<evidence type="ECO:0000313" key="17">
    <source>
        <dbReference type="Proteomes" id="UP000318571"/>
    </source>
</evidence>
<keyword evidence="9" id="KW-0653">Protein transport</keyword>
<dbReference type="PANTHER" id="PTHR10485">
    <property type="entry name" value="MITOCHONDRIAL IMPORT INNER MEMBRANE TRANSLOCASE SUBUNIT TIM-17"/>
    <property type="match status" value="1"/>
</dbReference>
<dbReference type="AlphaFoldDB" id="A0A553NYR4"/>
<dbReference type="PROSITE" id="PS51355">
    <property type="entry name" value="GLUTATHIONE_PEROXID_3"/>
    <property type="match status" value="1"/>
</dbReference>
<evidence type="ECO:0000256" key="2">
    <source>
        <dbReference type="ARBA" id="ARBA00004448"/>
    </source>
</evidence>
<dbReference type="Pfam" id="PF02466">
    <property type="entry name" value="Tim17"/>
    <property type="match status" value="1"/>
</dbReference>
<keyword evidence="13" id="KW-0496">Mitochondrion</keyword>
<dbReference type="CDD" id="cd00340">
    <property type="entry name" value="GSH_Peroxidase"/>
    <property type="match status" value="1"/>
</dbReference>
<sequence>MEFDAFDEIDEIHAAYKHGISCVEGRPYTHTNDPQRLVASHFLRPTMTEYAREPCPWRIIDDCGGAFTMGLIGGSIFNMISGARHAPTGFSRRAMGGLIRMKERAPVLGGQFAAWGICFASFDCTFAHLRQKEDPWNSIMSGASAGAVMAARRGPKHMMGSALVGAVLLGLIEGLGIMMNRYAAQSFRPQDPREAPADPSALGPTPLWCQVWGKVQEELYQHRVAKIDNTEVPLAQYKGQVLLIVNVASECGFTDGHYKQLQKVYYILGDSGVFEILAFPCNQFGNQEPKSNSKIWEFATKKYGVTFPMFAKVLVTGADAHPFWQYIKGVTGVAPNWNFYKYLVDHEGTLVHIFGPDVSVEDTFDQIQGLVDQAKAAKKISDESPKSEL</sequence>
<organism evidence="16 17">
    <name type="scientific">Tigriopus californicus</name>
    <name type="common">Marine copepod</name>
    <dbReference type="NCBI Taxonomy" id="6832"/>
    <lineage>
        <taxon>Eukaryota</taxon>
        <taxon>Metazoa</taxon>
        <taxon>Ecdysozoa</taxon>
        <taxon>Arthropoda</taxon>
        <taxon>Crustacea</taxon>
        <taxon>Multicrustacea</taxon>
        <taxon>Hexanauplia</taxon>
        <taxon>Copepoda</taxon>
        <taxon>Harpacticoida</taxon>
        <taxon>Harpacticidae</taxon>
        <taxon>Tigriopus</taxon>
    </lineage>
</organism>
<dbReference type="PROSITE" id="PS00460">
    <property type="entry name" value="GLUTATHIONE_PEROXID_1"/>
    <property type="match status" value="1"/>
</dbReference>
<keyword evidence="6 15" id="KW-0575">Peroxidase</keyword>
<dbReference type="GO" id="GO:0030150">
    <property type="term" value="P:protein import into mitochondrial matrix"/>
    <property type="evidence" value="ECO:0007669"/>
    <property type="project" value="TreeGrafter"/>
</dbReference>
<evidence type="ECO:0000256" key="15">
    <source>
        <dbReference type="RuleBase" id="RU000499"/>
    </source>
</evidence>
<evidence type="ECO:0000256" key="8">
    <source>
        <dbReference type="ARBA" id="ARBA00022792"/>
    </source>
</evidence>
<evidence type="ECO:0000256" key="13">
    <source>
        <dbReference type="ARBA" id="ARBA00023128"/>
    </source>
</evidence>
<dbReference type="InterPro" id="IPR029760">
    <property type="entry name" value="GPX_CS"/>
</dbReference>
<evidence type="ECO:0000256" key="3">
    <source>
        <dbReference type="ARBA" id="ARBA00006926"/>
    </source>
</evidence>
<dbReference type="GO" id="GO:0004601">
    <property type="term" value="F:peroxidase activity"/>
    <property type="evidence" value="ECO:0007669"/>
    <property type="project" value="UniProtKB-KW"/>
</dbReference>
<evidence type="ECO:0000256" key="1">
    <source>
        <dbReference type="ARBA" id="ARBA00002959"/>
    </source>
</evidence>
<keyword evidence="14" id="KW-0472">Membrane</keyword>
<evidence type="ECO:0000256" key="7">
    <source>
        <dbReference type="ARBA" id="ARBA00022692"/>
    </source>
</evidence>
<comment type="subcellular location">
    <subcellularLocation>
        <location evidence="2">Mitochondrion inner membrane</location>
        <topology evidence="2">Multi-pass membrane protein</topology>
    </subcellularLocation>
</comment>
<dbReference type="PANTHER" id="PTHR10485:SF0">
    <property type="entry name" value="AT05822P-RELATED"/>
    <property type="match status" value="1"/>
</dbReference>
<dbReference type="InterPro" id="IPR000889">
    <property type="entry name" value="Glutathione_peroxidase"/>
</dbReference>
<keyword evidence="10" id="KW-1133">Transmembrane helix</keyword>
<dbReference type="GO" id="GO:0006979">
    <property type="term" value="P:response to oxidative stress"/>
    <property type="evidence" value="ECO:0007669"/>
    <property type="project" value="InterPro"/>
</dbReference>
<dbReference type="Pfam" id="PF00255">
    <property type="entry name" value="GSHPx"/>
    <property type="match status" value="1"/>
</dbReference>
<comment type="caution">
    <text evidence="16">The sequence shown here is derived from an EMBL/GenBank/DDBJ whole genome shotgun (WGS) entry which is preliminary data.</text>
</comment>
<comment type="similarity">
    <text evidence="3 15">Belongs to the glutathione peroxidase family.</text>
</comment>
<keyword evidence="7" id="KW-0812">Transmembrane</keyword>
<evidence type="ECO:0000256" key="4">
    <source>
        <dbReference type="ARBA" id="ARBA00008444"/>
    </source>
</evidence>
<evidence type="ECO:0000256" key="12">
    <source>
        <dbReference type="ARBA" id="ARBA00023010"/>
    </source>
</evidence>
<name>A0A553NYR4_TIGCA</name>
<keyword evidence="17" id="KW-1185">Reference proteome</keyword>